<dbReference type="PANTHER" id="PTHR30199:SF0">
    <property type="entry name" value="INNER MEMBRANE PROTEIN YDCO"/>
    <property type="match status" value="1"/>
</dbReference>
<dbReference type="EMBL" id="BMED01000001">
    <property type="protein sequence ID" value="GGC70349.1"/>
    <property type="molecule type" value="Genomic_DNA"/>
</dbReference>
<dbReference type="NCBIfam" id="TIGR00843">
    <property type="entry name" value="benE"/>
    <property type="match status" value="1"/>
</dbReference>
<keyword evidence="1" id="KW-0472">Membrane</keyword>
<evidence type="ECO:0000313" key="3">
    <source>
        <dbReference type="Proteomes" id="UP000637423"/>
    </source>
</evidence>
<feature type="transmembrane region" description="Helical" evidence="1">
    <location>
        <begin position="121"/>
        <end position="137"/>
    </location>
</feature>
<comment type="caution">
    <text evidence="2">The sequence shown here is derived from an EMBL/GenBank/DDBJ whole genome shotgun (WGS) entry which is preliminary data.</text>
</comment>
<dbReference type="Pfam" id="PF03594">
    <property type="entry name" value="BenE"/>
    <property type="match status" value="1"/>
</dbReference>
<feature type="transmembrane region" description="Helical" evidence="1">
    <location>
        <begin position="12"/>
        <end position="34"/>
    </location>
</feature>
<feature type="transmembrane region" description="Helical" evidence="1">
    <location>
        <begin position="361"/>
        <end position="383"/>
    </location>
</feature>
<feature type="transmembrane region" description="Helical" evidence="1">
    <location>
        <begin position="247"/>
        <end position="270"/>
    </location>
</feature>
<dbReference type="GO" id="GO:0005886">
    <property type="term" value="C:plasma membrane"/>
    <property type="evidence" value="ECO:0007669"/>
    <property type="project" value="TreeGrafter"/>
</dbReference>
<dbReference type="PANTHER" id="PTHR30199">
    <property type="entry name" value="MFS FAMILY TRANSPORTER, PREDICTED SUBSTRATE BENZOATE"/>
    <property type="match status" value="1"/>
</dbReference>
<organism evidence="2 3">
    <name type="scientific">Undibacterium terreum</name>
    <dbReference type="NCBI Taxonomy" id="1224302"/>
    <lineage>
        <taxon>Bacteria</taxon>
        <taxon>Pseudomonadati</taxon>
        <taxon>Pseudomonadota</taxon>
        <taxon>Betaproteobacteria</taxon>
        <taxon>Burkholderiales</taxon>
        <taxon>Oxalobacteraceae</taxon>
        <taxon>Undibacterium</taxon>
    </lineage>
</organism>
<dbReference type="RefSeq" id="WP_188565452.1">
    <property type="nucleotide sequence ID" value="NZ_BMED01000001.1"/>
</dbReference>
<reference evidence="2" key="1">
    <citation type="journal article" date="2014" name="Int. J. Syst. Evol. Microbiol.">
        <title>Complete genome sequence of Corynebacterium casei LMG S-19264T (=DSM 44701T), isolated from a smear-ripened cheese.</title>
        <authorList>
            <consortium name="US DOE Joint Genome Institute (JGI-PGF)"/>
            <person name="Walter F."/>
            <person name="Albersmeier A."/>
            <person name="Kalinowski J."/>
            <person name="Ruckert C."/>
        </authorList>
    </citation>
    <scope>NUCLEOTIDE SEQUENCE</scope>
    <source>
        <strain evidence="2">CGMCC 1.10998</strain>
    </source>
</reference>
<feature type="transmembrane region" description="Helical" evidence="1">
    <location>
        <begin position="46"/>
        <end position="64"/>
    </location>
</feature>
<gene>
    <name evidence="2" type="primary">benE</name>
    <name evidence="2" type="ORF">GCM10011396_16780</name>
</gene>
<reference evidence="2" key="2">
    <citation type="submission" date="2020-09" db="EMBL/GenBank/DDBJ databases">
        <authorList>
            <person name="Sun Q."/>
            <person name="Zhou Y."/>
        </authorList>
    </citation>
    <scope>NUCLEOTIDE SEQUENCE</scope>
    <source>
        <strain evidence="2">CGMCC 1.10998</strain>
    </source>
</reference>
<dbReference type="AlphaFoldDB" id="A0A916UFG2"/>
<feature type="transmembrane region" description="Helical" evidence="1">
    <location>
        <begin position="320"/>
        <end position="341"/>
    </location>
</feature>
<keyword evidence="3" id="KW-1185">Reference proteome</keyword>
<dbReference type="GO" id="GO:0042925">
    <property type="term" value="F:benzoate transmembrane transporter activity"/>
    <property type="evidence" value="ECO:0007669"/>
    <property type="project" value="InterPro"/>
</dbReference>
<feature type="transmembrane region" description="Helical" evidence="1">
    <location>
        <begin position="290"/>
        <end position="313"/>
    </location>
</feature>
<sequence>MRLLKDFSISAFIAGFVTVLVGFTSSAVIVFQAANALGASKEQAGSWMWALGLGMGLTCIGLSLRFRIPVATAWSTSGAALLITSTAGISMPQAIGAFLISAALITISGFSGWFEKVMNRIPMPIASGMLAGILLRFGMDAFIALKTQFNMVLAMLCTYLLMRRLLPRYAVIGALVVGIIFAAGLGLLQLNKVHLEFARPVFVMPEFSLHALIGVALPLFVVTMASQNLPGVATIRASGYEAPVSPLIGWTGLATLLLAPFGAFAINLAAITAAICMGREAHEDPSRRYVAAWSAGFFYLLVGLFGATVAAVFAAFPRELVLAIAGLALLGTIGNGLVLALTNERDREPALITFLVTASGVSLLGVGSAFWGLIAGVLALLILRGKRHHLAGIWDRLASGNKK</sequence>
<accession>A0A916UFG2</accession>
<feature type="transmembrane region" description="Helical" evidence="1">
    <location>
        <begin position="169"/>
        <end position="187"/>
    </location>
</feature>
<feature type="transmembrane region" description="Helical" evidence="1">
    <location>
        <begin position="207"/>
        <end position="226"/>
    </location>
</feature>
<evidence type="ECO:0000313" key="2">
    <source>
        <dbReference type="EMBL" id="GGC70349.1"/>
    </source>
</evidence>
<evidence type="ECO:0000256" key="1">
    <source>
        <dbReference type="SAM" id="Phobius"/>
    </source>
</evidence>
<proteinExistence type="predicted"/>
<protein>
    <submittedName>
        <fullName evidence="2">Benzoate transporter</fullName>
    </submittedName>
</protein>
<keyword evidence="1" id="KW-1133">Transmembrane helix</keyword>
<dbReference type="InterPro" id="IPR004711">
    <property type="entry name" value="Benzoate_Transporter"/>
</dbReference>
<keyword evidence="1" id="KW-0812">Transmembrane</keyword>
<name>A0A916UFG2_9BURK</name>
<feature type="transmembrane region" description="Helical" evidence="1">
    <location>
        <begin position="95"/>
        <end position="114"/>
    </location>
</feature>
<dbReference type="Proteomes" id="UP000637423">
    <property type="component" value="Unassembled WGS sequence"/>
</dbReference>